<dbReference type="PROSITE" id="PS50929">
    <property type="entry name" value="ABC_TM1F"/>
    <property type="match status" value="2"/>
</dbReference>
<dbReference type="PROSITE" id="PS50893">
    <property type="entry name" value="ABC_TRANSPORTER_2"/>
    <property type="match status" value="2"/>
</dbReference>
<dbReference type="FunFam" id="3.40.50.300:FF:002283">
    <property type="entry name" value="p-GlycoProtein related"/>
    <property type="match status" value="1"/>
</dbReference>
<dbReference type="InterPro" id="IPR011527">
    <property type="entry name" value="ABC1_TM_dom"/>
</dbReference>
<dbReference type="GO" id="GO:0005524">
    <property type="term" value="F:ATP binding"/>
    <property type="evidence" value="ECO:0007669"/>
    <property type="project" value="UniProtKB-KW"/>
</dbReference>
<feature type="transmembrane region" description="Helical" evidence="8">
    <location>
        <begin position="725"/>
        <end position="748"/>
    </location>
</feature>
<keyword evidence="5" id="KW-0067">ATP-binding</keyword>
<dbReference type="FunFam" id="1.20.1560.10:FF:000458">
    <property type="entry name" value="Uncharacterized protein"/>
    <property type="match status" value="1"/>
</dbReference>
<feature type="domain" description="ABC transmembrane type-1" evidence="10">
    <location>
        <begin position="688"/>
        <end position="971"/>
    </location>
</feature>
<keyword evidence="4" id="KW-0547">Nucleotide-binding</keyword>
<dbReference type="AlphaFoldDB" id="A0AAV5TK43"/>
<comment type="similarity">
    <text evidence="2">Belongs to the ABC transporter superfamily. ABCB family. Multidrug resistance exporter (TC 3.A.1.201) subfamily.</text>
</comment>
<dbReference type="GO" id="GO:0015421">
    <property type="term" value="F:ABC-type oligopeptide transporter activity"/>
    <property type="evidence" value="ECO:0007669"/>
    <property type="project" value="TreeGrafter"/>
</dbReference>
<evidence type="ECO:0000313" key="11">
    <source>
        <dbReference type="EMBL" id="GMS94735.1"/>
    </source>
</evidence>
<dbReference type="Gene3D" id="3.40.50.300">
    <property type="entry name" value="P-loop containing nucleotide triphosphate hydrolases"/>
    <property type="match status" value="2"/>
</dbReference>
<dbReference type="PANTHER" id="PTHR43394:SF27">
    <property type="entry name" value="ATP-DEPENDENT TRANSLOCASE ABCB1-LIKE"/>
    <property type="match status" value="1"/>
</dbReference>
<evidence type="ECO:0008006" key="13">
    <source>
        <dbReference type="Google" id="ProtNLM"/>
    </source>
</evidence>
<keyword evidence="7 8" id="KW-0472">Membrane</keyword>
<evidence type="ECO:0000256" key="8">
    <source>
        <dbReference type="SAM" id="Phobius"/>
    </source>
</evidence>
<dbReference type="Pfam" id="PF00664">
    <property type="entry name" value="ABC_membrane"/>
    <property type="match status" value="2"/>
</dbReference>
<dbReference type="FunFam" id="3.40.50.300:FF:001797">
    <property type="entry name" value="ABC transporter, putative"/>
    <property type="match status" value="1"/>
</dbReference>
<dbReference type="InterPro" id="IPR039421">
    <property type="entry name" value="Type_1_exporter"/>
</dbReference>
<evidence type="ECO:0000313" key="12">
    <source>
        <dbReference type="Proteomes" id="UP001432027"/>
    </source>
</evidence>
<evidence type="ECO:0000259" key="9">
    <source>
        <dbReference type="PROSITE" id="PS50893"/>
    </source>
</evidence>
<feature type="transmembrane region" description="Helical" evidence="8">
    <location>
        <begin position="91"/>
        <end position="112"/>
    </location>
</feature>
<feature type="transmembrane region" description="Helical" evidence="8">
    <location>
        <begin position="174"/>
        <end position="194"/>
    </location>
</feature>
<accession>A0AAV5TK43</accession>
<comment type="subcellular location">
    <subcellularLocation>
        <location evidence="1">Membrane</location>
        <topology evidence="1">Multi-pass membrane protein</topology>
    </subcellularLocation>
</comment>
<keyword evidence="3 8" id="KW-0812">Transmembrane</keyword>
<feature type="transmembrane region" description="Helical" evidence="8">
    <location>
        <begin position="200"/>
        <end position="221"/>
    </location>
</feature>
<dbReference type="Proteomes" id="UP001432027">
    <property type="component" value="Unassembled WGS sequence"/>
</dbReference>
<evidence type="ECO:0000256" key="1">
    <source>
        <dbReference type="ARBA" id="ARBA00004141"/>
    </source>
</evidence>
<feature type="domain" description="ABC transmembrane type-1" evidence="10">
    <location>
        <begin position="53"/>
        <end position="342"/>
    </location>
</feature>
<evidence type="ECO:0000259" key="10">
    <source>
        <dbReference type="PROSITE" id="PS50929"/>
    </source>
</evidence>
<keyword evidence="12" id="KW-1185">Reference proteome</keyword>
<protein>
    <recommendedName>
        <fullName evidence="13">ABC transporter ATP-binding protein</fullName>
    </recommendedName>
</protein>
<dbReference type="PANTHER" id="PTHR43394">
    <property type="entry name" value="ATP-DEPENDENT PERMEASE MDL1, MITOCHONDRIAL"/>
    <property type="match status" value="1"/>
</dbReference>
<gene>
    <name evidence="11" type="ORF">PENTCL1PPCAC_16910</name>
</gene>
<dbReference type="Pfam" id="PF00005">
    <property type="entry name" value="ABC_tran"/>
    <property type="match status" value="2"/>
</dbReference>
<dbReference type="CDD" id="cd03249">
    <property type="entry name" value="ABC_MTABC3_MDL1_MDL2"/>
    <property type="match status" value="1"/>
</dbReference>
<dbReference type="InterPro" id="IPR027417">
    <property type="entry name" value="P-loop_NTPase"/>
</dbReference>
<proteinExistence type="inferred from homology"/>
<dbReference type="EMBL" id="BTSX01000004">
    <property type="protein sequence ID" value="GMS94735.1"/>
    <property type="molecule type" value="Genomic_DNA"/>
</dbReference>
<sequence length="1244" mass="135631">MRDKSRSVPISEKIIAVMLCKGDLSDEDLDAEPCSTAELFRFATTRHKVLFSIGILCAAITGLLMPINQILSGLVANVYLTQPNAEGDSDVLAAVMRVVYIYAAGTVVQLVLNFIQQHLLLTVTNSVVDKLRREYVSAVLRLDAESFDATSPGKLSAELSENIDKIRDGLGEKFALVVRSTGIFLFSIIAAFVYNWKVSLVLLPLGPLGAVVTGLSGKFSARSIKQQMDTSARGASLIEESVMNVKTVAACNGQEDMVKRYRFILEELIALGSRVGLINGFFEGLMFFVIYVFALLSLLWGVPDTFTDGGFSAYSVIVAFGSIMMGAYFLGLLGPHMMTLLKARTAAAVIYKTIDKAATLDFPSDEKVARLRGGIEFRDVRFKYATRDIMVLQGLSWSARSGQAVAFAGHSGCGKSTSIGLLTKLYEKCGGEIFVDGKDIADYDRQTLRKNIGMVSQEPCLFNGTIRENILLGRKWEGKGTTDQRMVEAAAIAQAASFIQKLEYGYDAILGEGGISLSGGQKQRIAIARAIFMDPSILILDEATSALDVQSERLVQAALNEASVGRTTITIAHRLSTLKEMDVIYVVDKGVVIEQGTHEQLLTMGGMYSKMAEKQSLGMEENKKPPNPIDEETKVALQRIRSTRSSIANSKIYPVDTNEKTPVIAAPARNSSFLRIYTHGHLSKILPALIFSSLRGFEIPMYTLLMNLLYSALNSTKEQYWSSLTVLLCTSFGVGVYAWIMVTLACYFTGKASESVIATIKERILSRVLHRNAEYFDNPETSNATIVNDINQQPGALLAGLDSRAFLFIWCSTTTIVCDIAALAMCWQMGLIAVAATVLLLIGVSLLFVLLTGLTEQQARVDRSAELALEIFAQTRTIQIMAVEKYFKDKYTESQEAVKPIQRKAVIVQSIIWALSTGAIFLFGLISFGFGAPLVYTGALTGQQLFIVDIAIELSAWALAFINPTFPDLVRANAAARILFSYYDLPEPMDDGNSTTQLSGAFAVRNVTFAYPSRPEQKVARSLAISAQAGDSIALVGPSGCGKSTLISLFERYYDQQEGTIKFDGIDHRQIAARHLRTQIALVGQEPVLFQGSIAENVLLGTRGLTIENVREACCMSNAASFIENLPQGYDTEVGAKGRSLSGGQKQRIAIARALVRNPKILLLDEATSALDGESERIVQEAIAKASVGRTSVSIAHRLATIKNATRIYFIEDGSVVESGNHEELIQLNGKYASYVKAQCLESN</sequence>
<dbReference type="InterPro" id="IPR003439">
    <property type="entry name" value="ABC_transporter-like_ATP-bd"/>
</dbReference>
<evidence type="ECO:0000256" key="3">
    <source>
        <dbReference type="ARBA" id="ARBA00022692"/>
    </source>
</evidence>
<dbReference type="Gene3D" id="1.20.1560.10">
    <property type="entry name" value="ABC transporter type 1, transmembrane domain"/>
    <property type="match status" value="1"/>
</dbReference>
<dbReference type="InterPro" id="IPR003593">
    <property type="entry name" value="AAA+_ATPase"/>
</dbReference>
<feature type="transmembrane region" description="Helical" evidence="8">
    <location>
        <begin position="313"/>
        <end position="334"/>
    </location>
</feature>
<feature type="transmembrane region" description="Helical" evidence="8">
    <location>
        <begin position="805"/>
        <end position="825"/>
    </location>
</feature>
<dbReference type="SUPFAM" id="SSF52540">
    <property type="entry name" value="P-loop containing nucleoside triphosphate hydrolases"/>
    <property type="match status" value="2"/>
</dbReference>
<evidence type="ECO:0000256" key="7">
    <source>
        <dbReference type="ARBA" id="ARBA00023136"/>
    </source>
</evidence>
<dbReference type="PROSITE" id="PS00211">
    <property type="entry name" value="ABC_TRANSPORTER_1"/>
    <property type="match status" value="2"/>
</dbReference>
<dbReference type="FunFam" id="1.20.1560.10:FF:000361">
    <property type="entry name" value="Uncharacterized protein"/>
    <property type="match status" value="1"/>
</dbReference>
<feature type="domain" description="ABC transporter" evidence="9">
    <location>
        <begin position="375"/>
        <end position="614"/>
    </location>
</feature>
<evidence type="ECO:0000256" key="5">
    <source>
        <dbReference type="ARBA" id="ARBA00022840"/>
    </source>
</evidence>
<dbReference type="GO" id="GO:0005743">
    <property type="term" value="C:mitochondrial inner membrane"/>
    <property type="evidence" value="ECO:0007669"/>
    <property type="project" value="TreeGrafter"/>
</dbReference>
<feature type="transmembrane region" description="Helical" evidence="8">
    <location>
        <begin position="831"/>
        <end position="854"/>
    </location>
</feature>
<name>A0AAV5TK43_9BILA</name>
<feature type="transmembrane region" description="Helical" evidence="8">
    <location>
        <begin position="911"/>
        <end position="936"/>
    </location>
</feature>
<dbReference type="CDD" id="cd18577">
    <property type="entry name" value="ABC_6TM_Pgp_ABCB1_D1_like"/>
    <property type="match status" value="1"/>
</dbReference>
<feature type="transmembrane region" description="Helical" evidence="8">
    <location>
        <begin position="281"/>
        <end position="301"/>
    </location>
</feature>
<dbReference type="SMART" id="SM00382">
    <property type="entry name" value="AAA"/>
    <property type="match status" value="2"/>
</dbReference>
<dbReference type="GO" id="GO:0090374">
    <property type="term" value="P:oligopeptide export from mitochondrion"/>
    <property type="evidence" value="ECO:0007669"/>
    <property type="project" value="TreeGrafter"/>
</dbReference>
<comment type="caution">
    <text evidence="11">The sequence shown here is derived from an EMBL/GenBank/DDBJ whole genome shotgun (WGS) entry which is preliminary data.</text>
</comment>
<dbReference type="GO" id="GO:0016887">
    <property type="term" value="F:ATP hydrolysis activity"/>
    <property type="evidence" value="ECO:0007669"/>
    <property type="project" value="InterPro"/>
</dbReference>
<dbReference type="InterPro" id="IPR017871">
    <property type="entry name" value="ABC_transporter-like_CS"/>
</dbReference>
<reference evidence="11" key="1">
    <citation type="submission" date="2023-10" db="EMBL/GenBank/DDBJ databases">
        <title>Genome assembly of Pristionchus species.</title>
        <authorList>
            <person name="Yoshida K."/>
            <person name="Sommer R.J."/>
        </authorList>
    </citation>
    <scope>NUCLEOTIDE SEQUENCE</scope>
    <source>
        <strain evidence="11">RS0144</strain>
    </source>
</reference>
<feature type="transmembrane region" description="Helical" evidence="8">
    <location>
        <begin position="685"/>
        <end position="705"/>
    </location>
</feature>
<organism evidence="11 12">
    <name type="scientific">Pristionchus entomophagus</name>
    <dbReference type="NCBI Taxonomy" id="358040"/>
    <lineage>
        <taxon>Eukaryota</taxon>
        <taxon>Metazoa</taxon>
        <taxon>Ecdysozoa</taxon>
        <taxon>Nematoda</taxon>
        <taxon>Chromadorea</taxon>
        <taxon>Rhabditida</taxon>
        <taxon>Rhabditina</taxon>
        <taxon>Diplogasteromorpha</taxon>
        <taxon>Diplogasteroidea</taxon>
        <taxon>Neodiplogasteridae</taxon>
        <taxon>Pristionchus</taxon>
    </lineage>
</organism>
<keyword evidence="6 8" id="KW-1133">Transmembrane helix</keyword>
<evidence type="ECO:0000256" key="4">
    <source>
        <dbReference type="ARBA" id="ARBA00022741"/>
    </source>
</evidence>
<evidence type="ECO:0000256" key="2">
    <source>
        <dbReference type="ARBA" id="ARBA00007577"/>
    </source>
</evidence>
<feature type="transmembrane region" description="Helical" evidence="8">
    <location>
        <begin position="49"/>
        <end position="71"/>
    </location>
</feature>
<dbReference type="InterPro" id="IPR036640">
    <property type="entry name" value="ABC1_TM_sf"/>
</dbReference>
<dbReference type="SUPFAM" id="SSF90123">
    <property type="entry name" value="ABC transporter transmembrane region"/>
    <property type="match status" value="2"/>
</dbReference>
<evidence type="ECO:0000256" key="6">
    <source>
        <dbReference type="ARBA" id="ARBA00022989"/>
    </source>
</evidence>
<feature type="domain" description="ABC transporter" evidence="9">
    <location>
        <begin position="1002"/>
        <end position="1238"/>
    </location>
</feature>